<keyword evidence="7" id="KW-1185">Reference proteome</keyword>
<comment type="caution">
    <text evidence="6">The sequence shown here is derived from an EMBL/GenBank/DDBJ whole genome shotgun (WGS) entry which is preliminary data.</text>
</comment>
<feature type="chain" id="PRO_5028920710" evidence="4">
    <location>
        <begin position="22"/>
        <end position="410"/>
    </location>
</feature>
<evidence type="ECO:0000313" key="7">
    <source>
        <dbReference type="Proteomes" id="UP000481252"/>
    </source>
</evidence>
<dbReference type="AlphaFoldDB" id="A0A7C9V3K5"/>
<name>A0A7C9V3K5_9HYPH</name>
<dbReference type="GO" id="GO:0006865">
    <property type="term" value="P:amino acid transport"/>
    <property type="evidence" value="ECO:0007669"/>
    <property type="project" value="UniProtKB-KW"/>
</dbReference>
<proteinExistence type="inferred from homology"/>
<sequence>MKLLRLAISAAVSAIALGTAAAEPVKVAFLTPKTGPLAFIGAMYDPTINFVQKPFNEAAGETGNTLDISVYDDSGTTQGAADRFKQAIADGARVFIGAGTSPLAAQNLADIRRWNQRNPDDPAMLLIVGSEGSNFIGSDCDFYSFHFTTTPFIRQNALAKVMKDEGSLGEKVYSLQPDYTMGREMEAAVGQNAETYGYKLVGQTRHDVFKIKDFSPFIEKVRATAPDTIFTASSGSDLRLILQAASASGLKARFASTFLDEPGNLAAAGASALDSHSAQLFNAEASGEAGEKYRAAFNAAAGRDPVAYMNNSVQTLSMLSAAITALPKADKVAVNDLAKSLETVQVDWPHGKLSMRAEDHQIQLPLVITKVSKNARDKVDDTDMGFEPVKVLSAEETSLPVSAECKMKRP</sequence>
<feature type="signal peptide" evidence="4">
    <location>
        <begin position="1"/>
        <end position="21"/>
    </location>
</feature>
<accession>A0A7C9V3K5</accession>
<protein>
    <submittedName>
        <fullName evidence="6">ABC transporter substrate-binding protein</fullName>
    </submittedName>
</protein>
<keyword evidence="2 4" id="KW-0732">Signal</keyword>
<keyword evidence="3" id="KW-0029">Amino-acid transport</keyword>
<organism evidence="6 7">
    <name type="scientific">Mesorhizobium zhangyense</name>
    <dbReference type="NCBI Taxonomy" id="1776730"/>
    <lineage>
        <taxon>Bacteria</taxon>
        <taxon>Pseudomonadati</taxon>
        <taxon>Pseudomonadota</taxon>
        <taxon>Alphaproteobacteria</taxon>
        <taxon>Hyphomicrobiales</taxon>
        <taxon>Phyllobacteriaceae</taxon>
        <taxon>Mesorhizobium</taxon>
    </lineage>
</organism>
<dbReference type="PANTHER" id="PTHR30483:SF6">
    <property type="entry name" value="PERIPLASMIC BINDING PROTEIN OF ABC TRANSPORTER FOR NATURAL AMINO ACIDS"/>
    <property type="match status" value="1"/>
</dbReference>
<dbReference type="Pfam" id="PF13458">
    <property type="entry name" value="Peripla_BP_6"/>
    <property type="match status" value="1"/>
</dbReference>
<evidence type="ECO:0000256" key="1">
    <source>
        <dbReference type="ARBA" id="ARBA00010062"/>
    </source>
</evidence>
<dbReference type="RefSeq" id="WP_165113432.1">
    <property type="nucleotide sequence ID" value="NZ_JAAKZG010000001.1"/>
</dbReference>
<dbReference type="InterPro" id="IPR028082">
    <property type="entry name" value="Peripla_BP_I"/>
</dbReference>
<evidence type="ECO:0000256" key="2">
    <source>
        <dbReference type="ARBA" id="ARBA00022729"/>
    </source>
</evidence>
<evidence type="ECO:0000313" key="6">
    <source>
        <dbReference type="EMBL" id="NGN39685.1"/>
    </source>
</evidence>
<dbReference type="SUPFAM" id="SSF53822">
    <property type="entry name" value="Periplasmic binding protein-like I"/>
    <property type="match status" value="1"/>
</dbReference>
<feature type="domain" description="Leucine-binding protein" evidence="5">
    <location>
        <begin position="24"/>
        <end position="374"/>
    </location>
</feature>
<dbReference type="InterPro" id="IPR028081">
    <property type="entry name" value="Leu-bd"/>
</dbReference>
<keyword evidence="3" id="KW-0813">Transport</keyword>
<dbReference type="EMBL" id="JAAKZG010000001">
    <property type="protein sequence ID" value="NGN39685.1"/>
    <property type="molecule type" value="Genomic_DNA"/>
</dbReference>
<evidence type="ECO:0000256" key="4">
    <source>
        <dbReference type="SAM" id="SignalP"/>
    </source>
</evidence>
<evidence type="ECO:0000256" key="3">
    <source>
        <dbReference type="ARBA" id="ARBA00022970"/>
    </source>
</evidence>
<dbReference type="PANTHER" id="PTHR30483">
    <property type="entry name" value="LEUCINE-SPECIFIC-BINDING PROTEIN"/>
    <property type="match status" value="1"/>
</dbReference>
<reference evidence="6 7" key="1">
    <citation type="submission" date="2020-02" db="EMBL/GenBank/DDBJ databases">
        <title>Genome sequence of the type strain CGMCC 1.15528 of Mesorhizobium zhangyense.</title>
        <authorList>
            <person name="Gao J."/>
            <person name="Sun J."/>
        </authorList>
    </citation>
    <scope>NUCLEOTIDE SEQUENCE [LARGE SCALE GENOMIC DNA]</scope>
    <source>
        <strain evidence="6 7">CGMCC 1.15528</strain>
    </source>
</reference>
<comment type="similarity">
    <text evidence="1">Belongs to the leucine-binding protein family.</text>
</comment>
<gene>
    <name evidence="6" type="ORF">G6N74_01265</name>
</gene>
<dbReference type="InterPro" id="IPR051010">
    <property type="entry name" value="BCAA_transport"/>
</dbReference>
<dbReference type="Proteomes" id="UP000481252">
    <property type="component" value="Unassembled WGS sequence"/>
</dbReference>
<dbReference type="Gene3D" id="3.40.50.2300">
    <property type="match status" value="2"/>
</dbReference>
<evidence type="ECO:0000259" key="5">
    <source>
        <dbReference type="Pfam" id="PF13458"/>
    </source>
</evidence>